<accession>A0A914D410</accession>
<dbReference type="GO" id="GO:0140326">
    <property type="term" value="F:ATPase-coupled intramembrane lipid transporter activity"/>
    <property type="evidence" value="ECO:0007669"/>
    <property type="project" value="TreeGrafter"/>
</dbReference>
<reference evidence="2" key="1">
    <citation type="submission" date="2022-11" db="UniProtKB">
        <authorList>
            <consortium name="WormBaseParasite"/>
        </authorList>
    </citation>
    <scope>IDENTIFICATION</scope>
</reference>
<name>A0A914D410_9BILA</name>
<dbReference type="GO" id="GO:0005802">
    <property type="term" value="C:trans-Golgi network"/>
    <property type="evidence" value="ECO:0007669"/>
    <property type="project" value="TreeGrafter"/>
</dbReference>
<proteinExistence type="predicted"/>
<dbReference type="PANTHER" id="PTHR24092:SF190">
    <property type="entry name" value="PHOSPHOLIPID-TRANSPORTING ATPASE"/>
    <property type="match status" value="1"/>
</dbReference>
<keyword evidence="1" id="KW-1185">Reference proteome</keyword>
<organism evidence="1 2">
    <name type="scientific">Acrobeloides nanus</name>
    <dbReference type="NCBI Taxonomy" id="290746"/>
    <lineage>
        <taxon>Eukaryota</taxon>
        <taxon>Metazoa</taxon>
        <taxon>Ecdysozoa</taxon>
        <taxon>Nematoda</taxon>
        <taxon>Chromadorea</taxon>
        <taxon>Rhabditida</taxon>
        <taxon>Tylenchina</taxon>
        <taxon>Cephalobomorpha</taxon>
        <taxon>Cephaloboidea</taxon>
        <taxon>Cephalobidae</taxon>
        <taxon>Acrobeloides</taxon>
    </lineage>
</organism>
<dbReference type="InterPro" id="IPR023299">
    <property type="entry name" value="ATPase_P-typ_cyto_dom_N"/>
</dbReference>
<sequence length="105" mass="12031">MQQDFKNNKIKFYNEKLLNDTIKGVPEVHEFWRLLSICHTVMPERKNGNSQIEYQSQSPDDVALVTAARNSGFVFKARTPNSVTIESILDYPLLGKGRIIKVDCM</sequence>
<dbReference type="Gene3D" id="3.40.1110.10">
    <property type="entry name" value="Calcium-transporting ATPase, cytoplasmic domain N"/>
    <property type="match status" value="1"/>
</dbReference>
<dbReference type="Proteomes" id="UP000887540">
    <property type="component" value="Unplaced"/>
</dbReference>
<evidence type="ECO:0000313" key="2">
    <source>
        <dbReference type="WBParaSite" id="ACRNAN_scaffold18673.g18748.t1"/>
    </source>
</evidence>
<dbReference type="AlphaFoldDB" id="A0A914D410"/>
<protein>
    <submittedName>
        <fullName evidence="2">Uncharacterized protein</fullName>
    </submittedName>
</protein>
<dbReference type="WBParaSite" id="ACRNAN_scaffold18673.g18748.t1">
    <property type="protein sequence ID" value="ACRNAN_scaffold18673.g18748.t1"/>
    <property type="gene ID" value="ACRNAN_scaffold18673.g18748"/>
</dbReference>
<dbReference type="PANTHER" id="PTHR24092">
    <property type="entry name" value="PROBABLE PHOSPHOLIPID-TRANSPORTING ATPASE"/>
    <property type="match status" value="1"/>
</dbReference>
<dbReference type="GO" id="GO:0000166">
    <property type="term" value="F:nucleotide binding"/>
    <property type="evidence" value="ECO:0007669"/>
    <property type="project" value="InterPro"/>
</dbReference>
<evidence type="ECO:0000313" key="1">
    <source>
        <dbReference type="Proteomes" id="UP000887540"/>
    </source>
</evidence>
<dbReference type="GO" id="GO:0005886">
    <property type="term" value="C:plasma membrane"/>
    <property type="evidence" value="ECO:0007669"/>
    <property type="project" value="TreeGrafter"/>
</dbReference>
<dbReference type="GO" id="GO:0007030">
    <property type="term" value="P:Golgi organization"/>
    <property type="evidence" value="ECO:0007669"/>
    <property type="project" value="TreeGrafter"/>
</dbReference>
<dbReference type="GO" id="GO:0045332">
    <property type="term" value="P:phospholipid translocation"/>
    <property type="evidence" value="ECO:0007669"/>
    <property type="project" value="TreeGrafter"/>
</dbReference>